<dbReference type="InterPro" id="IPR036188">
    <property type="entry name" value="FAD/NAD-bd_sf"/>
</dbReference>
<gene>
    <name evidence="2" type="ORF">TSPGSL018_3443</name>
</gene>
<dbReference type="Gene3D" id="3.90.660.10">
    <property type="match status" value="1"/>
</dbReference>
<name>A0A061SE09_9CHLO</name>
<sequence>MLRALETEIGLARGTINPVYSRVQLWGAANPLTVAGVPAVFDSESRTGACGDWCSGPPCVEGAVHSALSLADAIVACLLPEKAERPDAARQLDSLSVRWSPAESAASPLGAFPGVECAFGKLPESGSHQQQNFRGRGKGRRQGRSHRGRGGWRAGGEGALTGKDHQRQSRFGSGPEHPQRNVGSPMKHGQPVAVRPKSPPKGVSQQPSASSLTARRPQSRQGAWQVRMEHLSISRPHSVL</sequence>
<dbReference type="PANTHER" id="PTHR16128">
    <property type="entry name" value="FAD/NAD(P)-BINDING OXIDOREDUCTASE FAMILY PROTEIN"/>
    <property type="match status" value="1"/>
</dbReference>
<feature type="compositionally biased region" description="Polar residues" evidence="1">
    <location>
        <begin position="203"/>
        <end position="213"/>
    </location>
</feature>
<feature type="compositionally biased region" description="Basic residues" evidence="1">
    <location>
        <begin position="135"/>
        <end position="150"/>
    </location>
</feature>
<dbReference type="EMBL" id="GBEZ01001585">
    <property type="protein sequence ID" value="JAC83402.1"/>
    <property type="molecule type" value="Transcribed_RNA"/>
</dbReference>
<organism evidence="2">
    <name type="scientific">Tetraselmis sp. GSL018</name>
    <dbReference type="NCBI Taxonomy" id="582737"/>
    <lineage>
        <taxon>Eukaryota</taxon>
        <taxon>Viridiplantae</taxon>
        <taxon>Chlorophyta</taxon>
        <taxon>core chlorophytes</taxon>
        <taxon>Chlorodendrophyceae</taxon>
        <taxon>Chlorodendrales</taxon>
        <taxon>Chlorodendraceae</taxon>
        <taxon>Tetraselmis</taxon>
    </lineage>
</organism>
<accession>A0A061SE09</accession>
<feature type="region of interest" description="Disordered" evidence="1">
    <location>
        <begin position="121"/>
        <end position="240"/>
    </location>
</feature>
<proteinExistence type="predicted"/>
<protein>
    <submittedName>
        <fullName evidence="2">Uncharacterized protein</fullName>
    </submittedName>
</protein>
<dbReference type="PANTHER" id="PTHR16128:SF5">
    <property type="entry name" value="FAD_NAD(P)-BINDING OXIDOREDUCTASE FAMILY PROTEIN"/>
    <property type="match status" value="1"/>
</dbReference>
<dbReference type="Gene3D" id="3.50.50.60">
    <property type="entry name" value="FAD/NAD(P)-binding domain"/>
    <property type="match status" value="1"/>
</dbReference>
<dbReference type="AlphaFoldDB" id="A0A061SE09"/>
<evidence type="ECO:0000256" key="1">
    <source>
        <dbReference type="SAM" id="MobiDB-lite"/>
    </source>
</evidence>
<reference evidence="2" key="1">
    <citation type="submission" date="2014-05" db="EMBL/GenBank/DDBJ databases">
        <title>The transcriptome of the halophilic microalga Tetraselmis sp. GSL018 isolated from the Great Salt Lake, Utah.</title>
        <authorList>
            <person name="Jinkerson R.E."/>
            <person name="D'Adamo S."/>
            <person name="Posewitz M.C."/>
        </authorList>
    </citation>
    <scope>NUCLEOTIDE SEQUENCE</scope>
    <source>
        <strain evidence="2">GSL018</strain>
    </source>
</reference>
<evidence type="ECO:0000313" key="2">
    <source>
        <dbReference type="EMBL" id="JAC83402.1"/>
    </source>
</evidence>